<reference evidence="4" key="1">
    <citation type="submission" date="2023-04" db="EMBL/GenBank/DDBJ databases">
        <title>Comparative genomic analysis of Cohnella hashimotonis sp. nov., isolated from the International Space Station.</title>
        <authorList>
            <person name="Venkateswaran K."/>
            <person name="Simpson A."/>
        </authorList>
    </citation>
    <scope>NUCLEOTIDE SEQUENCE</scope>
    <source>
        <strain evidence="4">F6_2S_P_1</strain>
    </source>
</reference>
<gene>
    <name evidence="4" type="ORF">KB449_10530</name>
</gene>
<comment type="caution">
    <text evidence="4">The sequence shown here is derived from an EMBL/GenBank/DDBJ whole genome shotgun (WGS) entry which is preliminary data.</text>
</comment>
<keyword evidence="2" id="KW-1133">Transmembrane helix</keyword>
<dbReference type="Pfam" id="PF10099">
    <property type="entry name" value="RskA_C"/>
    <property type="match status" value="1"/>
</dbReference>
<dbReference type="RefSeq" id="WP_282908332.1">
    <property type="nucleotide sequence ID" value="NZ_JAGRPV010000001.1"/>
</dbReference>
<keyword evidence="2" id="KW-0812">Transmembrane</keyword>
<organism evidence="4 5">
    <name type="scientific">Cohnella hashimotonis</name>
    <dbReference type="NCBI Taxonomy" id="2826895"/>
    <lineage>
        <taxon>Bacteria</taxon>
        <taxon>Bacillati</taxon>
        <taxon>Bacillota</taxon>
        <taxon>Bacilli</taxon>
        <taxon>Bacillales</taxon>
        <taxon>Paenibacillaceae</taxon>
        <taxon>Cohnella</taxon>
    </lineage>
</organism>
<evidence type="ECO:0000256" key="1">
    <source>
        <dbReference type="SAM" id="MobiDB-lite"/>
    </source>
</evidence>
<name>A0ABT6TF12_9BACL</name>
<dbReference type="EMBL" id="JAGRPV010000001">
    <property type="protein sequence ID" value="MDI4645401.1"/>
    <property type="molecule type" value="Genomic_DNA"/>
</dbReference>
<evidence type="ECO:0000256" key="2">
    <source>
        <dbReference type="SAM" id="Phobius"/>
    </source>
</evidence>
<evidence type="ECO:0000313" key="5">
    <source>
        <dbReference type="Proteomes" id="UP001161691"/>
    </source>
</evidence>
<accession>A0ABT6TF12</accession>
<dbReference type="Proteomes" id="UP001161691">
    <property type="component" value="Unassembled WGS sequence"/>
</dbReference>
<feature type="transmembrane region" description="Helical" evidence="2">
    <location>
        <begin position="110"/>
        <end position="132"/>
    </location>
</feature>
<protein>
    <submittedName>
        <fullName evidence="4">Anti-sigma factor</fullName>
    </submittedName>
</protein>
<dbReference type="InterPro" id="IPR018764">
    <property type="entry name" value="RskA_C"/>
</dbReference>
<feature type="domain" description="Anti-sigma K factor RskA C-terminal" evidence="3">
    <location>
        <begin position="119"/>
        <end position="268"/>
    </location>
</feature>
<evidence type="ECO:0000259" key="3">
    <source>
        <dbReference type="Pfam" id="PF10099"/>
    </source>
</evidence>
<keyword evidence="2" id="KW-0472">Membrane</keyword>
<evidence type="ECO:0000313" key="4">
    <source>
        <dbReference type="EMBL" id="MDI4645401.1"/>
    </source>
</evidence>
<keyword evidence="5" id="KW-1185">Reference proteome</keyword>
<proteinExistence type="predicted"/>
<sequence>MSERSCGVPEERWIDLLAGRLHARDAEALLAHKQECRACGDIFAQWAELIESHPGSAPRLRAAAVDFTRQPGDEWALSAGRRRSLLMRAGAYAFARRATRAMLAAARRPALAAACGLGASVAVALVLLYSFARDNGQNAGRELSPAGYARLHEPDSVTMLSEPDTVKYEAGDRRSAGKEGGLIAGAKETLWLNMRTHELFLLMEGLLPSARTDVQAWASSGPESSNLGLLSFHDSRAHLYATNVRPEEWESVLLTIEPKGGSPTPTKPETASIRIRE</sequence>
<feature type="region of interest" description="Disordered" evidence="1">
    <location>
        <begin position="258"/>
        <end position="277"/>
    </location>
</feature>